<evidence type="ECO:0000256" key="4">
    <source>
        <dbReference type="ARBA" id="ARBA00022605"/>
    </source>
</evidence>
<dbReference type="SUPFAM" id="SSF51366">
    <property type="entry name" value="Ribulose-phoshate binding barrel"/>
    <property type="match status" value="1"/>
</dbReference>
<name>A0A0B5FIL9_9BACT</name>
<keyword evidence="4 9" id="KW-0028">Amino-acid biosynthesis</keyword>
<keyword evidence="6 9" id="KW-0057">Aromatic amino acid biosynthesis</keyword>
<evidence type="ECO:0000256" key="5">
    <source>
        <dbReference type="ARBA" id="ARBA00022822"/>
    </source>
</evidence>
<dbReference type="CDD" id="cd04724">
    <property type="entry name" value="Tryptophan_synthase_alpha"/>
    <property type="match status" value="1"/>
</dbReference>
<keyword evidence="12" id="KW-1185">Reference proteome</keyword>
<dbReference type="GO" id="GO:0005829">
    <property type="term" value="C:cytosol"/>
    <property type="evidence" value="ECO:0007669"/>
    <property type="project" value="TreeGrafter"/>
</dbReference>
<dbReference type="PANTHER" id="PTHR43406">
    <property type="entry name" value="TRYPTOPHAN SYNTHASE, ALPHA CHAIN"/>
    <property type="match status" value="1"/>
</dbReference>
<sequence length="273" mass="28589">MGRISRTFQKLKERGETGLIPFLTAGDPDLATTEELLRALAKAGADIIELGVPFSDPMADGPTIQKASERALAAGASLRGILDVVARFRAESDIPIVLMGYFNPVFVFGVREFAAESARAGVDGVLLVDLPAEEREELHPALKQAGVDLIQLIAPTTPPERMAALARNAEGFIYYVSMTGVTGSRRADPEEIRSAVGALRAQSPVPVAVGFGIDSPEAAAEIGAFADAVVVGSALVKVVDEHSGSSELVPRAAEFVQSLKRGLLGKESGAATP</sequence>
<dbReference type="InterPro" id="IPR011060">
    <property type="entry name" value="RibuloseP-bd_barrel"/>
</dbReference>
<dbReference type="NCBIfam" id="TIGR00262">
    <property type="entry name" value="trpA"/>
    <property type="match status" value="1"/>
</dbReference>
<keyword evidence="7 9" id="KW-0456">Lyase</keyword>
<keyword evidence="5 9" id="KW-0822">Tryptophan biosynthesis</keyword>
<dbReference type="InterPro" id="IPR013785">
    <property type="entry name" value="Aldolase_TIM"/>
</dbReference>
<accession>A0A0B5FIL9</accession>
<protein>
    <recommendedName>
        <fullName evidence="9">Tryptophan synthase alpha chain</fullName>
        <ecNumber evidence="9">4.2.1.20</ecNumber>
    </recommendedName>
</protein>
<evidence type="ECO:0000256" key="6">
    <source>
        <dbReference type="ARBA" id="ARBA00023141"/>
    </source>
</evidence>
<feature type="active site" description="Proton acceptor" evidence="9">
    <location>
        <position position="49"/>
    </location>
</feature>
<evidence type="ECO:0000313" key="12">
    <source>
        <dbReference type="Proteomes" id="UP000035036"/>
    </source>
</evidence>
<organism evidence="11 12">
    <name type="scientific">Geoalkalibacter subterraneus</name>
    <dbReference type="NCBI Taxonomy" id="483547"/>
    <lineage>
        <taxon>Bacteria</taxon>
        <taxon>Pseudomonadati</taxon>
        <taxon>Thermodesulfobacteriota</taxon>
        <taxon>Desulfuromonadia</taxon>
        <taxon>Desulfuromonadales</taxon>
        <taxon>Geoalkalibacteraceae</taxon>
        <taxon>Geoalkalibacter</taxon>
    </lineage>
</organism>
<dbReference type="RefSeq" id="WP_040201045.1">
    <property type="nucleotide sequence ID" value="NZ_CP010311.1"/>
</dbReference>
<dbReference type="KEGG" id="gsb:GSUB_12460"/>
<reference evidence="11 12" key="1">
    <citation type="journal article" date="2015" name="Genome Announc.">
        <title>Genomes of Geoalkalibacter ferrihydriticus Z-0531T and Geoalkalibacter subterraneus Red1T, Two Haloalkaliphilic Metal-Reducing Deltaproteobacteria.</title>
        <authorList>
            <person name="Badalamenti J.P."/>
            <person name="Krajmalnik-Brown R."/>
            <person name="Torres C.I."/>
            <person name="Bond D.R."/>
        </authorList>
    </citation>
    <scope>NUCLEOTIDE SEQUENCE [LARGE SCALE GENOMIC DNA]</scope>
    <source>
        <strain evidence="11 12">Red1</strain>
    </source>
</reference>
<comment type="similarity">
    <text evidence="9 10">Belongs to the TrpA family.</text>
</comment>
<dbReference type="InterPro" id="IPR018204">
    <property type="entry name" value="Trp_synthase_alpha_AS"/>
</dbReference>
<dbReference type="GO" id="GO:0004834">
    <property type="term" value="F:tryptophan synthase activity"/>
    <property type="evidence" value="ECO:0007669"/>
    <property type="project" value="UniProtKB-UniRule"/>
</dbReference>
<evidence type="ECO:0000256" key="8">
    <source>
        <dbReference type="ARBA" id="ARBA00049047"/>
    </source>
</evidence>
<evidence type="ECO:0000256" key="9">
    <source>
        <dbReference type="HAMAP-Rule" id="MF_00131"/>
    </source>
</evidence>
<gene>
    <name evidence="9" type="primary">trpA</name>
    <name evidence="11" type="ORF">GSUB_12460</name>
</gene>
<dbReference type="Gene3D" id="3.20.20.70">
    <property type="entry name" value="Aldolase class I"/>
    <property type="match status" value="1"/>
</dbReference>
<evidence type="ECO:0000256" key="10">
    <source>
        <dbReference type="RuleBase" id="RU003662"/>
    </source>
</evidence>
<evidence type="ECO:0000256" key="2">
    <source>
        <dbReference type="ARBA" id="ARBA00004733"/>
    </source>
</evidence>
<dbReference type="EMBL" id="CP010311">
    <property type="protein sequence ID" value="AJF07203.1"/>
    <property type="molecule type" value="Genomic_DNA"/>
</dbReference>
<dbReference type="AlphaFoldDB" id="A0A0B5FIL9"/>
<dbReference type="OrthoDB" id="9804578at2"/>
<evidence type="ECO:0000313" key="11">
    <source>
        <dbReference type="EMBL" id="AJF07203.1"/>
    </source>
</evidence>
<dbReference type="PROSITE" id="PS00167">
    <property type="entry name" value="TRP_SYNTHASE_ALPHA"/>
    <property type="match status" value="1"/>
</dbReference>
<comment type="subunit">
    <text evidence="3 9">Tetramer of two alpha and two beta chains.</text>
</comment>
<dbReference type="FunFam" id="3.20.20.70:FF:000037">
    <property type="entry name" value="Tryptophan synthase alpha chain"/>
    <property type="match status" value="1"/>
</dbReference>
<dbReference type="InterPro" id="IPR002028">
    <property type="entry name" value="Trp_synthase_suA"/>
</dbReference>
<comment type="pathway">
    <text evidence="2 9">Amino-acid biosynthesis; L-tryptophan biosynthesis; L-tryptophan from chorismate: step 5/5.</text>
</comment>
<proteinExistence type="inferred from homology"/>
<evidence type="ECO:0000256" key="1">
    <source>
        <dbReference type="ARBA" id="ARBA00003365"/>
    </source>
</evidence>
<evidence type="ECO:0000256" key="3">
    <source>
        <dbReference type="ARBA" id="ARBA00011270"/>
    </source>
</evidence>
<dbReference type="STRING" id="483547.GSUB_12460"/>
<evidence type="ECO:0000256" key="7">
    <source>
        <dbReference type="ARBA" id="ARBA00023239"/>
    </source>
</evidence>
<dbReference type="EC" id="4.2.1.20" evidence="9"/>
<dbReference type="Pfam" id="PF00290">
    <property type="entry name" value="Trp_syntA"/>
    <property type="match status" value="1"/>
</dbReference>
<dbReference type="PANTHER" id="PTHR43406:SF1">
    <property type="entry name" value="TRYPTOPHAN SYNTHASE ALPHA CHAIN, CHLOROPLASTIC"/>
    <property type="match status" value="1"/>
</dbReference>
<dbReference type="UniPathway" id="UPA00035">
    <property type="reaction ID" value="UER00044"/>
</dbReference>
<comment type="function">
    <text evidence="1 9">The alpha subunit is responsible for the aldol cleavage of indoleglycerol phosphate to indole and glyceraldehyde 3-phosphate.</text>
</comment>
<dbReference type="Proteomes" id="UP000035036">
    <property type="component" value="Chromosome"/>
</dbReference>
<dbReference type="HOGENOM" id="CLU_016734_0_0_7"/>
<feature type="active site" description="Proton acceptor" evidence="9">
    <location>
        <position position="60"/>
    </location>
</feature>
<comment type="catalytic activity">
    <reaction evidence="8 9">
        <text>(1S,2R)-1-C-(indol-3-yl)glycerol 3-phosphate + L-serine = D-glyceraldehyde 3-phosphate + L-tryptophan + H2O</text>
        <dbReference type="Rhea" id="RHEA:10532"/>
        <dbReference type="ChEBI" id="CHEBI:15377"/>
        <dbReference type="ChEBI" id="CHEBI:33384"/>
        <dbReference type="ChEBI" id="CHEBI:57912"/>
        <dbReference type="ChEBI" id="CHEBI:58866"/>
        <dbReference type="ChEBI" id="CHEBI:59776"/>
        <dbReference type="EC" id="4.2.1.20"/>
    </reaction>
</comment>
<dbReference type="HAMAP" id="MF_00131">
    <property type="entry name" value="Trp_synth_alpha"/>
    <property type="match status" value="1"/>
</dbReference>